<accession>A0A4R3ZWD3</accession>
<proteinExistence type="inferred from homology"/>
<dbReference type="InterPro" id="IPR024087">
    <property type="entry name" value="Creatininase-like_sf"/>
</dbReference>
<evidence type="ECO:0000256" key="4">
    <source>
        <dbReference type="ARBA" id="ARBA00022833"/>
    </source>
</evidence>
<reference evidence="6 7" key="1">
    <citation type="submission" date="2019-03" db="EMBL/GenBank/DDBJ databases">
        <title>Root nodule microbial communities of legume samples collected from USA, Mexico and Botswana.</title>
        <authorList>
            <person name="Hirsch A."/>
        </authorList>
    </citation>
    <scope>NUCLEOTIDE SEQUENCE [LARGE SCALE GENOMIC DNA]</scope>
    <source>
        <strain evidence="6 7">55</strain>
    </source>
</reference>
<dbReference type="GO" id="GO:0009231">
    <property type="term" value="P:riboflavin biosynthetic process"/>
    <property type="evidence" value="ECO:0007669"/>
    <property type="project" value="TreeGrafter"/>
</dbReference>
<comment type="cofactor">
    <cofactor evidence="1">
        <name>Zn(2+)</name>
        <dbReference type="ChEBI" id="CHEBI:29105"/>
    </cofactor>
</comment>
<dbReference type="PANTHER" id="PTHR35005">
    <property type="entry name" value="3-DEHYDRO-SCYLLO-INOSOSE HYDROLASE"/>
    <property type="match status" value="1"/>
</dbReference>
<dbReference type="SUPFAM" id="SSF102215">
    <property type="entry name" value="Creatininase"/>
    <property type="match status" value="1"/>
</dbReference>
<dbReference type="InterPro" id="IPR003785">
    <property type="entry name" value="Creatininase/forma_Hydrolase"/>
</dbReference>
<gene>
    <name evidence="6" type="ORF">EDD19_10536</name>
</gene>
<organism evidence="6 7">
    <name type="scientific">Dietzia cinnamea</name>
    <dbReference type="NCBI Taxonomy" id="321318"/>
    <lineage>
        <taxon>Bacteria</taxon>
        <taxon>Bacillati</taxon>
        <taxon>Actinomycetota</taxon>
        <taxon>Actinomycetes</taxon>
        <taxon>Mycobacteriales</taxon>
        <taxon>Dietziaceae</taxon>
        <taxon>Dietzia</taxon>
    </lineage>
</organism>
<dbReference type="PANTHER" id="PTHR35005:SF1">
    <property type="entry name" value="2-AMINO-5-FORMYLAMINO-6-RIBOSYLAMINOPYRIMIDIN-4(3H)-ONE 5'-MONOPHOSPHATE DEFORMYLASE"/>
    <property type="match status" value="1"/>
</dbReference>
<evidence type="ECO:0000256" key="5">
    <source>
        <dbReference type="ARBA" id="ARBA00024029"/>
    </source>
</evidence>
<dbReference type="AlphaFoldDB" id="A0A4R3ZWD3"/>
<evidence type="ECO:0000256" key="1">
    <source>
        <dbReference type="ARBA" id="ARBA00001947"/>
    </source>
</evidence>
<sequence length="279" mass="28506">MIGLQRRYADLTTTEAGRIGAGEPIAVIPAGAIEPHGPHLPLATDLLVAEHVAARAVAAAGEAGVDAWLMPALGYTKSDEHANLTGALWISGETLFRQVVELGSALRASGFGRVLFVNCHGGNSALLEVALRELRRRSGLRTFLYAGRAEPGPTELGMGIHAGWAETSMMLHLHPELVDMSAADARVPDGIAGCEHIGFTGPVKFGWLADDLSDTGVIGDPTGADADTGVRLVARHVETVVGALGEIAAFDPARGVTAVATATGAAAGTAAATATGGAR</sequence>
<protein>
    <submittedName>
        <fullName evidence="6">Creatinine amidohydrolase</fullName>
    </submittedName>
</protein>
<comment type="caution">
    <text evidence="6">The sequence shown here is derived from an EMBL/GenBank/DDBJ whole genome shotgun (WGS) entry which is preliminary data.</text>
</comment>
<dbReference type="EMBL" id="SMCX01000005">
    <property type="protein sequence ID" value="TCW24978.1"/>
    <property type="molecule type" value="Genomic_DNA"/>
</dbReference>
<dbReference type="GO" id="GO:0046872">
    <property type="term" value="F:metal ion binding"/>
    <property type="evidence" value="ECO:0007669"/>
    <property type="project" value="UniProtKB-KW"/>
</dbReference>
<comment type="similarity">
    <text evidence="5">Belongs to the creatininase superfamily.</text>
</comment>
<evidence type="ECO:0000256" key="3">
    <source>
        <dbReference type="ARBA" id="ARBA00022801"/>
    </source>
</evidence>
<keyword evidence="2" id="KW-0479">Metal-binding</keyword>
<dbReference type="Proteomes" id="UP000295805">
    <property type="component" value="Unassembled WGS sequence"/>
</dbReference>
<evidence type="ECO:0000256" key="2">
    <source>
        <dbReference type="ARBA" id="ARBA00022723"/>
    </source>
</evidence>
<evidence type="ECO:0000313" key="7">
    <source>
        <dbReference type="Proteomes" id="UP000295805"/>
    </source>
</evidence>
<keyword evidence="4" id="KW-0862">Zinc</keyword>
<name>A0A4R3ZWD3_9ACTN</name>
<dbReference type="Gene3D" id="3.40.50.10310">
    <property type="entry name" value="Creatininase"/>
    <property type="match status" value="1"/>
</dbReference>
<evidence type="ECO:0000313" key="6">
    <source>
        <dbReference type="EMBL" id="TCW24978.1"/>
    </source>
</evidence>
<keyword evidence="3 6" id="KW-0378">Hydrolase</keyword>
<dbReference type="Pfam" id="PF02633">
    <property type="entry name" value="Creatininase"/>
    <property type="match status" value="1"/>
</dbReference>
<dbReference type="GO" id="GO:0016811">
    <property type="term" value="F:hydrolase activity, acting on carbon-nitrogen (but not peptide) bonds, in linear amides"/>
    <property type="evidence" value="ECO:0007669"/>
    <property type="project" value="TreeGrafter"/>
</dbReference>